<dbReference type="EMBL" id="JANZXA010000017">
    <property type="protein sequence ID" value="MCT2401675.1"/>
    <property type="molecule type" value="Genomic_DNA"/>
</dbReference>
<dbReference type="Proteomes" id="UP001165583">
    <property type="component" value="Unassembled WGS sequence"/>
</dbReference>
<dbReference type="PANTHER" id="PTHR11365">
    <property type="entry name" value="5-OXOPROLINASE RELATED"/>
    <property type="match status" value="1"/>
</dbReference>
<feature type="domain" description="Acetophenone carboxylase-like C-terminal" evidence="3">
    <location>
        <begin position="508"/>
        <end position="682"/>
    </location>
</feature>
<reference evidence="4" key="1">
    <citation type="submission" date="2022-09" db="EMBL/GenBank/DDBJ databases">
        <title>Novosphingobium sp. Nov., a polycyclic aromatic hydrocarbon-degrading bacterium isolated form mangrove sediments in HongKong.</title>
        <authorList>
            <person name="Hu Z."/>
        </authorList>
    </citation>
    <scope>NUCLEOTIDE SEQUENCE</scope>
    <source>
        <strain evidence="4">HK4-1</strain>
    </source>
</reference>
<dbReference type="RefSeq" id="WP_260047699.1">
    <property type="nucleotide sequence ID" value="NZ_JANZXA010000017.1"/>
</dbReference>
<proteinExistence type="predicted"/>
<evidence type="ECO:0000259" key="2">
    <source>
        <dbReference type="Pfam" id="PF05378"/>
    </source>
</evidence>
<dbReference type="Pfam" id="PF05378">
    <property type="entry name" value="Hydant_A_N"/>
    <property type="match status" value="1"/>
</dbReference>
<dbReference type="InterPro" id="IPR045079">
    <property type="entry name" value="Oxoprolinase-like"/>
</dbReference>
<evidence type="ECO:0000259" key="1">
    <source>
        <dbReference type="Pfam" id="PF01968"/>
    </source>
</evidence>
<accession>A0ABT2IA18</accession>
<keyword evidence="5" id="KW-1185">Reference proteome</keyword>
<dbReference type="InterPro" id="IPR049517">
    <property type="entry name" value="ACX-like_C"/>
</dbReference>
<dbReference type="Pfam" id="PF19278">
    <property type="entry name" value="Hydant_A_C"/>
    <property type="match status" value="1"/>
</dbReference>
<feature type="domain" description="Hydantoinase/oxoprolinase N-terminal" evidence="2">
    <location>
        <begin position="4"/>
        <end position="184"/>
    </location>
</feature>
<protein>
    <submittedName>
        <fullName evidence="4">Hydantoinase/oxoprolinase family protein</fullName>
    </submittedName>
</protein>
<dbReference type="InterPro" id="IPR043129">
    <property type="entry name" value="ATPase_NBD"/>
</dbReference>
<evidence type="ECO:0000259" key="3">
    <source>
        <dbReference type="Pfam" id="PF19278"/>
    </source>
</evidence>
<evidence type="ECO:0000313" key="4">
    <source>
        <dbReference type="EMBL" id="MCT2401675.1"/>
    </source>
</evidence>
<feature type="domain" description="Hydantoinase A/oxoprolinase" evidence="1">
    <location>
        <begin position="205"/>
        <end position="492"/>
    </location>
</feature>
<dbReference type="SUPFAM" id="SSF53067">
    <property type="entry name" value="Actin-like ATPase domain"/>
    <property type="match status" value="1"/>
</dbReference>
<comment type="caution">
    <text evidence="4">The sequence shown here is derived from an EMBL/GenBank/DDBJ whole genome shotgun (WGS) entry which is preliminary data.</text>
</comment>
<organism evidence="4 5">
    <name type="scientific">Novosphingobium mangrovi</name>
    <name type="common">ex Huang et al. 2023</name>
    <dbReference type="NCBI Taxonomy" id="2976432"/>
    <lineage>
        <taxon>Bacteria</taxon>
        <taxon>Pseudomonadati</taxon>
        <taxon>Pseudomonadota</taxon>
        <taxon>Alphaproteobacteria</taxon>
        <taxon>Sphingomonadales</taxon>
        <taxon>Sphingomonadaceae</taxon>
        <taxon>Novosphingobium</taxon>
    </lineage>
</organism>
<dbReference type="PANTHER" id="PTHR11365:SF23">
    <property type="entry name" value="HYPOTHETICAL 5-OXOPROLINASE (EUROFUNG)-RELATED"/>
    <property type="match status" value="1"/>
</dbReference>
<sequence>MTYRVGIDIGGTFTDFALLKSDEVILHKNLSTPEDRSLGVMEGLGKLAGKEGLELGDFLGKCEAIVHGTTVADNTLIEMNGALTGLITTEGFRDEIEYRRGYKEDIWDVRLAPPKQITPRRRRLTVPERILHDGSVHVPLDEDALREACRKLRLQNVEAVAISFLFSFVNPEHERRAKEIVTQEIQNAYISASHEVLPRAPEYDRTSTTVVNAYVGPRVTGYLEKLVQRLVEGGYQNQLMVMQASGGVMTKEYIDGAPIRVLASGPAGGVIGSAHTGTAKGCPDLLCVDMGGTSYDMSLVVDGQAPAEAGWNMHHRYLIGVPMVKVETLGAGGGSICHVNAGALEVGPKSAGSEPGPICYGRGGTEPTVTDALVMLGILSTDEGFAGGSFSLSKKGVTEAFQKIADEMGHGDAEQAAFDCWRVVNANMSQGVRRTTAGKGIDPKDLVMLAYGGNGPAFAAIQAEDLGITRVLVPKASPTFSALGTLVANPTIDEERSYIASANALDIDRIRQLWNDLSTRARKFFTDAHFKADDIRVNYQLNMRYPGQNFSLSLDYMTDVPLGDLSFIGDDFGARAIALFNQRHMAEYAHIREHEVPEISGVRLAAHVVTPSPKASGGFTPGGKAPVAAKARRANLGTGFAQVPVYLGKDLEPGMEVPSPSIIEETFTTIVVYPGWKAQVDDAGDYQLVKA</sequence>
<gene>
    <name evidence="4" type="ORF">NZK81_19150</name>
</gene>
<dbReference type="Pfam" id="PF01968">
    <property type="entry name" value="Hydantoinase_A"/>
    <property type="match status" value="1"/>
</dbReference>
<name>A0ABT2IA18_9SPHN</name>
<evidence type="ECO:0000313" key="5">
    <source>
        <dbReference type="Proteomes" id="UP001165583"/>
    </source>
</evidence>
<dbReference type="InterPro" id="IPR008040">
    <property type="entry name" value="Hydant_A_N"/>
</dbReference>
<dbReference type="InterPro" id="IPR002821">
    <property type="entry name" value="Hydantoinase_A"/>
</dbReference>